<dbReference type="InterPro" id="IPR036428">
    <property type="entry name" value="PCD_sf"/>
</dbReference>
<gene>
    <name evidence="6" type="ORF">ACEZDJ_37880</name>
</gene>
<comment type="caution">
    <text evidence="6">The sequence shown here is derived from an EMBL/GenBank/DDBJ whole genome shotgun (WGS) entry which is preliminary data.</text>
</comment>
<reference evidence="6 7" key="1">
    <citation type="submission" date="2024-09" db="EMBL/GenBank/DDBJ databases">
        <authorList>
            <person name="Lee S.D."/>
        </authorList>
    </citation>
    <scope>NUCLEOTIDE SEQUENCE [LARGE SCALE GENOMIC DNA]</scope>
    <source>
        <strain evidence="6 7">N1-5</strain>
    </source>
</reference>
<protein>
    <recommendedName>
        <fullName evidence="4">Putative pterin-4-alpha-carbinolamine dehydratase</fullName>
        <ecNumber evidence="3">4.2.1.96</ecNumber>
    </recommendedName>
</protein>
<dbReference type="PANTHER" id="PTHR12599:SF0">
    <property type="entry name" value="PTERIN-4-ALPHA-CARBINOLAMINE DEHYDRATASE"/>
    <property type="match status" value="1"/>
</dbReference>
<evidence type="ECO:0000256" key="5">
    <source>
        <dbReference type="ARBA" id="ARBA00023239"/>
    </source>
</evidence>
<dbReference type="RefSeq" id="WP_037598451.1">
    <property type="nucleotide sequence ID" value="NZ_JBHEZZ010000038.1"/>
</dbReference>
<evidence type="ECO:0000256" key="2">
    <source>
        <dbReference type="ARBA" id="ARBA00006472"/>
    </source>
</evidence>
<dbReference type="PANTHER" id="PTHR12599">
    <property type="entry name" value="PTERIN-4-ALPHA-CARBINOLAMINE DEHYDRATASE"/>
    <property type="match status" value="1"/>
</dbReference>
<comment type="catalytic activity">
    <reaction evidence="1">
        <text>(4aS,6R)-4a-hydroxy-L-erythro-5,6,7,8-tetrahydrobiopterin = (6R)-L-erythro-6,7-dihydrobiopterin + H2O</text>
        <dbReference type="Rhea" id="RHEA:11920"/>
        <dbReference type="ChEBI" id="CHEBI:15377"/>
        <dbReference type="ChEBI" id="CHEBI:15642"/>
        <dbReference type="ChEBI" id="CHEBI:43120"/>
        <dbReference type="EC" id="4.2.1.96"/>
    </reaction>
</comment>
<dbReference type="Gene3D" id="3.30.1360.20">
    <property type="entry name" value="Transcriptional coactivator/pterin dehydratase"/>
    <property type="match status" value="1"/>
</dbReference>
<comment type="similarity">
    <text evidence="2">Belongs to the pterin-4-alpha-carbinolamine dehydratase family.</text>
</comment>
<keyword evidence="7" id="KW-1185">Reference proteome</keyword>
<name>A0ABV6V018_9ACTN</name>
<sequence length="108" mass="11558">MSPSRVRLSDEQIAEGLKSVPNWHREGDALLRTLQAPDFPTGIGMVVAVAEAAEAMDHHPDIDIRWRTLHFALSTHDAGGITVLDLRLAAVIDTAIESVLAAATGTHA</sequence>
<dbReference type="EC" id="4.2.1.96" evidence="3"/>
<dbReference type="InterPro" id="IPR001533">
    <property type="entry name" value="Pterin_deHydtase"/>
</dbReference>
<evidence type="ECO:0000313" key="6">
    <source>
        <dbReference type="EMBL" id="MFC1407070.1"/>
    </source>
</evidence>
<dbReference type="CDD" id="cd00488">
    <property type="entry name" value="PCD_DCoH"/>
    <property type="match status" value="1"/>
</dbReference>
<dbReference type="EMBL" id="JBHEZZ010000038">
    <property type="protein sequence ID" value="MFC1407070.1"/>
    <property type="molecule type" value="Genomic_DNA"/>
</dbReference>
<dbReference type="Proteomes" id="UP001592528">
    <property type="component" value="Unassembled WGS sequence"/>
</dbReference>
<dbReference type="NCBIfam" id="NF002017">
    <property type="entry name" value="PRK00823.1-2"/>
    <property type="match status" value="1"/>
</dbReference>
<evidence type="ECO:0000256" key="3">
    <source>
        <dbReference type="ARBA" id="ARBA00013252"/>
    </source>
</evidence>
<proteinExistence type="inferred from homology"/>
<keyword evidence="5 6" id="KW-0456">Lyase</keyword>
<organism evidence="6 7">
    <name type="scientific">Streptacidiphilus cavernicola</name>
    <dbReference type="NCBI Taxonomy" id="3342716"/>
    <lineage>
        <taxon>Bacteria</taxon>
        <taxon>Bacillati</taxon>
        <taxon>Actinomycetota</taxon>
        <taxon>Actinomycetes</taxon>
        <taxon>Kitasatosporales</taxon>
        <taxon>Streptomycetaceae</taxon>
        <taxon>Streptacidiphilus</taxon>
    </lineage>
</organism>
<evidence type="ECO:0000313" key="7">
    <source>
        <dbReference type="Proteomes" id="UP001592528"/>
    </source>
</evidence>
<dbReference type="GO" id="GO:0008124">
    <property type="term" value="F:4-alpha-hydroxytetrahydrobiopterin dehydratase activity"/>
    <property type="evidence" value="ECO:0007669"/>
    <property type="project" value="UniProtKB-EC"/>
</dbReference>
<accession>A0ABV6V018</accession>
<evidence type="ECO:0000256" key="1">
    <source>
        <dbReference type="ARBA" id="ARBA00001554"/>
    </source>
</evidence>
<dbReference type="SUPFAM" id="SSF55248">
    <property type="entry name" value="PCD-like"/>
    <property type="match status" value="1"/>
</dbReference>
<dbReference type="Pfam" id="PF01329">
    <property type="entry name" value="Pterin_4a"/>
    <property type="match status" value="1"/>
</dbReference>
<evidence type="ECO:0000256" key="4">
    <source>
        <dbReference type="ARBA" id="ARBA00021735"/>
    </source>
</evidence>